<dbReference type="InterPro" id="IPR022742">
    <property type="entry name" value="Hydrolase_4"/>
</dbReference>
<dbReference type="GO" id="GO:0016787">
    <property type="term" value="F:hydrolase activity"/>
    <property type="evidence" value="ECO:0007669"/>
    <property type="project" value="UniProtKB-KW"/>
</dbReference>
<dbReference type="GeneID" id="56906058"/>
<evidence type="ECO:0000259" key="1">
    <source>
        <dbReference type="Pfam" id="PF12146"/>
    </source>
</evidence>
<dbReference type="KEGG" id="goy:GLS_c18390"/>
<sequence>MIGSFPSVSNRLGRLSFGLLCLMTPLALQGCTAPHIPDLHPTAQETALIPPTLTLDMSDGAHIPLRLYPALTPSPRGIILALHGYGDSRDAWEFAASVFTSQGFTLAAPDIRGFGGTADRGGWSSTARLVQDAREQVLWLHTRYPGTPIHVMGESMGGAIALLLAATDTPHISSTILLAPAALDIGQPWESILGGLDLLTPHWKLDGSAVPGHRVASDNLKALRRMYFDPLTLHSSTIHPLYGLTLLMQTAYKAAPRARTPLLIIFGGRDQFVLPPFTARLLRRLPPDTRIDELPGAHHLLSRDHRGAAQDAVSWLTDPDRFLPSGGDIAAAAWQATAQTQTFP</sequence>
<dbReference type="InterPro" id="IPR029058">
    <property type="entry name" value="AB_hydrolase_fold"/>
</dbReference>
<gene>
    <name evidence="2" type="ORF">GLS_c18390</name>
</gene>
<dbReference type="Proteomes" id="UP000031656">
    <property type="component" value="Chromosome"/>
</dbReference>
<evidence type="ECO:0000313" key="3">
    <source>
        <dbReference type="Proteomes" id="UP000031656"/>
    </source>
</evidence>
<organism evidence="2 3">
    <name type="scientific">Gluconobacter oxydans DSM 3504</name>
    <dbReference type="NCBI Taxonomy" id="1288313"/>
    <lineage>
        <taxon>Bacteria</taxon>
        <taxon>Pseudomonadati</taxon>
        <taxon>Pseudomonadota</taxon>
        <taxon>Alphaproteobacteria</taxon>
        <taxon>Acetobacterales</taxon>
        <taxon>Acetobacteraceae</taxon>
        <taxon>Gluconobacter</taxon>
    </lineage>
</organism>
<reference evidence="2 3" key="1">
    <citation type="journal article" date="2015" name="Appl. Microbiol. Biotechnol.">
        <title>The consequence of an additional NADH dehydrogenase paralog on the growth of Gluconobacter oxydans DSM3504.</title>
        <authorList>
            <person name="Kostner D."/>
            <person name="Luchterhand B."/>
            <person name="Junker A."/>
            <person name="Volland S."/>
            <person name="Daniel R."/>
            <person name="Buchs J."/>
            <person name="Liebl W."/>
            <person name="Ehrenreich A."/>
        </authorList>
    </citation>
    <scope>NUCLEOTIDE SEQUENCE [LARGE SCALE GENOMIC DNA]</scope>
    <source>
        <strain evidence="2">DSM 3504</strain>
    </source>
</reference>
<accession>A0A067Z5Z1</accession>
<dbReference type="Pfam" id="PF12146">
    <property type="entry name" value="Hydrolase_4"/>
    <property type="match status" value="1"/>
</dbReference>
<feature type="domain" description="Serine aminopeptidase S33" evidence="1">
    <location>
        <begin position="74"/>
        <end position="304"/>
    </location>
</feature>
<dbReference type="Gene3D" id="3.40.50.1820">
    <property type="entry name" value="alpha/beta hydrolase"/>
    <property type="match status" value="1"/>
</dbReference>
<name>A0A067Z5Z1_GLUOY</name>
<dbReference type="InterPro" id="IPR000073">
    <property type="entry name" value="AB_hydrolase_1"/>
</dbReference>
<dbReference type="PRINTS" id="PR00111">
    <property type="entry name" value="ABHYDROLASE"/>
</dbReference>
<dbReference type="InterPro" id="IPR051044">
    <property type="entry name" value="MAG_DAG_Lipase"/>
</dbReference>
<evidence type="ECO:0000313" key="2">
    <source>
        <dbReference type="EMBL" id="AHK71714.1"/>
    </source>
</evidence>
<dbReference type="RefSeq" id="WP_193363810.1">
    <property type="nucleotide sequence ID" value="NZ_CP004373.1"/>
</dbReference>
<protein>
    <submittedName>
        <fullName evidence="2">Putative alpha/beta hydrolase</fullName>
    </submittedName>
</protein>
<dbReference type="HOGENOM" id="CLU_026209_3_0_5"/>
<dbReference type="PANTHER" id="PTHR11614">
    <property type="entry name" value="PHOSPHOLIPASE-RELATED"/>
    <property type="match status" value="1"/>
</dbReference>
<dbReference type="SUPFAM" id="SSF53474">
    <property type="entry name" value="alpha/beta-Hydrolases"/>
    <property type="match status" value="1"/>
</dbReference>
<proteinExistence type="predicted"/>
<dbReference type="AlphaFoldDB" id="A0A067Z5Z1"/>
<keyword evidence="2" id="KW-0378">Hydrolase</keyword>
<dbReference type="EMBL" id="CP004373">
    <property type="protein sequence ID" value="AHK71714.1"/>
    <property type="molecule type" value="Genomic_DNA"/>
</dbReference>